<evidence type="ECO:0000313" key="6">
    <source>
        <dbReference type="Proteomes" id="UP000244309"/>
    </source>
</evidence>
<dbReference type="RefSeq" id="XP_025340966.1">
    <property type="nucleotide sequence ID" value="XM_025485501.1"/>
</dbReference>
<feature type="region of interest" description="Disordered" evidence="1">
    <location>
        <begin position="1277"/>
        <end position="1467"/>
    </location>
</feature>
<feature type="region of interest" description="Disordered" evidence="1">
    <location>
        <begin position="675"/>
        <end position="741"/>
    </location>
</feature>
<feature type="region of interest" description="Disordered" evidence="1">
    <location>
        <begin position="1"/>
        <end position="21"/>
    </location>
</feature>
<feature type="compositionally biased region" description="Acidic residues" evidence="1">
    <location>
        <begin position="1195"/>
        <end position="1219"/>
    </location>
</feature>
<keyword evidence="2" id="KW-1133">Transmembrane helix</keyword>
<feature type="compositionally biased region" description="Pro residues" evidence="1">
    <location>
        <begin position="902"/>
        <end position="911"/>
    </location>
</feature>
<dbReference type="PANTHER" id="PTHR35859:SF1">
    <property type="entry name" value="NONSELECTIVE CATION CHANNEL PROTEIN"/>
    <property type="match status" value="1"/>
</dbReference>
<dbReference type="Pfam" id="PF23317">
    <property type="entry name" value="YVC1_C"/>
    <property type="match status" value="1"/>
</dbReference>
<dbReference type="STRING" id="45357.A0A2V1AR87"/>
<protein>
    <recommendedName>
        <fullName evidence="7">Stress response protein NST1</fullName>
    </recommendedName>
</protein>
<dbReference type="EMBL" id="PKFO01000003">
    <property type="protein sequence ID" value="PVH20026.1"/>
    <property type="molecule type" value="Genomic_DNA"/>
</dbReference>
<evidence type="ECO:0000259" key="4">
    <source>
        <dbReference type="Pfam" id="PF23317"/>
    </source>
</evidence>
<feature type="compositionally biased region" description="Basic and acidic residues" evidence="1">
    <location>
        <begin position="938"/>
        <end position="949"/>
    </location>
</feature>
<evidence type="ECO:0000259" key="3">
    <source>
        <dbReference type="Pfam" id="PF23190"/>
    </source>
</evidence>
<feature type="compositionally biased region" description="Basic residues" evidence="1">
    <location>
        <begin position="689"/>
        <end position="701"/>
    </location>
</feature>
<reference evidence="5 6" key="1">
    <citation type="submission" date="2017-12" db="EMBL/GenBank/DDBJ databases">
        <title>Genome Sequence of a Multidrug-Resistant Candida haemulonii Isolate from a Patient with Chronic Leg Ulcers in Israel.</title>
        <authorList>
            <person name="Chow N.A."/>
            <person name="Gade L."/>
            <person name="Batra D."/>
            <person name="Rowe L.A."/>
            <person name="Ben-Ami R."/>
            <person name="Loparev V.N."/>
            <person name="Litvintseva A.P."/>
        </authorList>
    </citation>
    <scope>NUCLEOTIDE SEQUENCE [LARGE SCALE GENOMIC DNA]</scope>
    <source>
        <strain evidence="5 6">B11899</strain>
    </source>
</reference>
<feature type="region of interest" description="Disordered" evidence="1">
    <location>
        <begin position="1646"/>
        <end position="1669"/>
    </location>
</feature>
<feature type="transmembrane region" description="Helical" evidence="2">
    <location>
        <begin position="291"/>
        <end position="309"/>
    </location>
</feature>
<feature type="domain" description="YVC1 N-terminal linker helical" evidence="3">
    <location>
        <begin position="28"/>
        <end position="216"/>
    </location>
</feature>
<feature type="transmembrane region" description="Helical" evidence="2">
    <location>
        <begin position="230"/>
        <end position="249"/>
    </location>
</feature>
<organism evidence="5 6">
    <name type="scientific">Candidozyma haemuli</name>
    <dbReference type="NCBI Taxonomy" id="45357"/>
    <lineage>
        <taxon>Eukaryota</taxon>
        <taxon>Fungi</taxon>
        <taxon>Dikarya</taxon>
        <taxon>Ascomycota</taxon>
        <taxon>Saccharomycotina</taxon>
        <taxon>Pichiomycetes</taxon>
        <taxon>Metschnikowiaceae</taxon>
        <taxon>Candidozyma</taxon>
    </lineage>
</organism>
<dbReference type="Pfam" id="PF23190">
    <property type="entry name" value="LHD_TRPY1"/>
    <property type="match status" value="1"/>
</dbReference>
<gene>
    <name evidence="5" type="ORF">CXQ85_001805</name>
</gene>
<dbReference type="InterPro" id="IPR052971">
    <property type="entry name" value="TRP_calcium_channel"/>
</dbReference>
<feature type="transmembrane region" description="Helical" evidence="2">
    <location>
        <begin position="365"/>
        <end position="385"/>
    </location>
</feature>
<dbReference type="Proteomes" id="UP000244309">
    <property type="component" value="Unassembled WGS sequence"/>
</dbReference>
<feature type="domain" description="Calcium channel YVC1-like C-terminal transmembrane" evidence="4">
    <location>
        <begin position="234"/>
        <end position="527"/>
    </location>
</feature>
<dbReference type="InterPro" id="IPR056336">
    <property type="entry name" value="YVC1_C"/>
</dbReference>
<feature type="compositionally biased region" description="Polar residues" evidence="1">
    <location>
        <begin position="1429"/>
        <end position="1438"/>
    </location>
</feature>
<feature type="compositionally biased region" description="Polar residues" evidence="1">
    <location>
        <begin position="1848"/>
        <end position="1879"/>
    </location>
</feature>
<sequence>MSLEEDQFFPTGPNTGNGHCANPRQTYRIALNLKAVIDRVIPTIFDEKEIVRTHSAVLNSKVLRLIYRCAGGKGNGAAGTTSFKYRGALVFALLKVTDWYWQQAEYKLSDNELYSLRAVAAQILAVRIIDSTKDDEYLFLGMLCHRYSMNISGEDSDPVSALELAVDMHSTIVIGCSGYQRCVKWLWRGWIMQSSHDPHSYVLYKGVASQSIRTHFDPDRIKTPAYQNKIEIAFSILYLIFFTIILNTHQVVTTDVDVFEGFFYAFTLGSIFDEITKLYHVGWNYLGFWNAFNDVMYSIIVIAIGFRFASLRQTGLYREKYDEISFRVLSCASPMMWSRLLLYLDAQQFVGAMIVVIKTMMKESILFFVLLFVVILGFLEGFLGLDASDGKSEATKHILTSLVNAVIGASGFNDVQNLVPPYASILYYIYSFVLQVILMNILIALYSTAYAAIVENATDEYFALVAQKTLRYIRAPDTDLYVPPFNLIEYLITPLYYVVSKRTYKQINRVIMTVIYSPMLLYITIDELRNARRVQYNRFKGLPDDANEIDTEWDITDGFDVDLLIVGDNGIETRDGEVNQAVREQRIAENKDPEFAADFPSLMKDIDEVIPPVEKANDKGIKWEHYGLHEKLDQLSTVIANLVEENKKSVTMANATSYRNGADVEFDYSHAPNASSIVHDDLAPPSSTSKKKRKKKKKKAKSANGETAQDQDLHPHDDPAFSVNDAHINDPDADYPTSRVIKVGPSGDLIVESLDDEYPQESKQQLPQISDIQSREQLDFSIFHFHNDDERAFWLNLSDADKKDILRVDKEHLMENLRILKRNHPNKGMPFNQFGVGDHHNQGGDQCACAYCGRNSRFIEDELAIAYNQHLDVIADYLENCVNARAEFPRLIPEPRFHSDAPSPPLHPPRSPHPESVNHSHTSPNLHANSTLPNQSVKSDEETSIKEEEPQLGELETAATNDSDEKILMNLEPQEMLDILGKARKVSELINPNTIQEVVKYELLSRNIKPEAAIDESAKNLTEIFANIKKDDENGLAKAVEFIKCCSRLYKESNDQFNDVSQFLSNFADLIMKNEGKSFVDMLESLTESRNARMNIAEEQKIEQITDVNEEDQQVLRSPLNVTQSPDGAGSTLLQADESHGIANGETSRQDAEYFEEYGEDYHQAHDHDHDHDYACDHDCSHGHECDHDCDHEEYDNDELDDDEDSQQGYDDGELDDEEAQRGRSEEIRGFVMIQAVNMIRERFMEAYERKLSEDRTQMFIAELEAEENAKKERELKKLKAKEKQKEKKRLQQLEKEEEKKRKEAEELARKAEEEKKQEAIRAEQMKKKEEARLKKEEEKRRRIEALQKKEVEAAERKRKQDELKLQNEKKQKEKELRQRQLEEKKSEEKKLQEKKLEEKRLEEAKLREKRKEEEKKVDSKKSGKKNVDTASRGTSSAPRAPDDPISNQAPAIPAQTESPMGHDNFNETEDYLHKQQQELLEKANSLSLDSANPLMPLDELNIHAQATSPMKNHLLDQLYRAKPQSISSTSNSTPQINPAELNQFGLQEGVPPYISPSKNTDSFDNLRGVDWRNGASAFPHQGQSRVGGAHVASNFSPFDSNATLDQLQQPPSVDMLSSSALGSNVRPSIQQSNSYMWSNGSASRSNSIWNSSSEPQHGNPNIWGTSKSPQAYGNGMMPMGGSRISLSDQGANSEVDTIQKAAADAFNLMSSNNQLMLGSASAINMCQIVKGLLGNASMGMAEFLNSLKSPGKHQFDFIYDDYGSVTHLKLIQHIPNGAIPQATHGPGHLGHQGLGQPVNPNLQFGYGHTTQQQNAFQNQPFHQPMPNVPQHPQPLKAMNVGPPGIQQDENSQKPNGLQLPGTIQNSLNPSGFGQGNIW</sequence>
<feature type="region of interest" description="Disordered" evidence="1">
    <location>
        <begin position="1195"/>
        <end position="1226"/>
    </location>
</feature>
<feature type="compositionally biased region" description="Polar residues" evidence="1">
    <location>
        <begin position="919"/>
        <end position="937"/>
    </location>
</feature>
<dbReference type="CDD" id="cd22249">
    <property type="entry name" value="UDM1_RNF168_RNF169-like"/>
    <property type="match status" value="1"/>
</dbReference>
<feature type="region of interest" description="Disordered" evidence="1">
    <location>
        <begin position="1829"/>
        <end position="1879"/>
    </location>
</feature>
<feature type="transmembrane region" description="Helical" evidence="2">
    <location>
        <begin position="427"/>
        <end position="453"/>
    </location>
</feature>
<keyword evidence="2" id="KW-0812">Transmembrane</keyword>
<evidence type="ECO:0000313" key="5">
    <source>
        <dbReference type="EMBL" id="PVH20026.1"/>
    </source>
</evidence>
<feature type="compositionally biased region" description="Polar residues" evidence="1">
    <location>
        <begin position="1655"/>
        <end position="1669"/>
    </location>
</feature>
<accession>A0A2V1AR87</accession>
<feature type="compositionally biased region" description="Basic and acidic residues" evidence="1">
    <location>
        <begin position="1277"/>
        <end position="1428"/>
    </location>
</feature>
<evidence type="ECO:0000256" key="1">
    <source>
        <dbReference type="SAM" id="MobiDB-lite"/>
    </source>
</evidence>
<dbReference type="PANTHER" id="PTHR35859">
    <property type="entry name" value="NONSELECTIVE CATION CHANNEL PROTEIN"/>
    <property type="match status" value="1"/>
</dbReference>
<evidence type="ECO:0000256" key="2">
    <source>
        <dbReference type="SAM" id="Phobius"/>
    </source>
</evidence>
<name>A0A2V1AR87_9ASCO</name>
<keyword evidence="2" id="KW-0472">Membrane</keyword>
<comment type="caution">
    <text evidence="5">The sequence shown here is derived from an EMBL/GenBank/DDBJ whole genome shotgun (WGS) entry which is preliminary data.</text>
</comment>
<dbReference type="VEuPathDB" id="FungiDB:CXQ85_001805"/>
<dbReference type="InterPro" id="IPR056337">
    <property type="entry name" value="LHD_YVC1"/>
</dbReference>
<proteinExistence type="predicted"/>
<keyword evidence="6" id="KW-1185">Reference proteome</keyword>
<feature type="region of interest" description="Disordered" evidence="1">
    <location>
        <begin position="895"/>
        <end position="961"/>
    </location>
</feature>
<dbReference type="GeneID" id="37007136"/>
<dbReference type="OrthoDB" id="301415at2759"/>
<feature type="transmembrane region" description="Helical" evidence="2">
    <location>
        <begin position="506"/>
        <end position="525"/>
    </location>
</feature>
<evidence type="ECO:0008006" key="7">
    <source>
        <dbReference type="Google" id="ProtNLM"/>
    </source>
</evidence>